<name>A0ABU5R6V4_9PSEU</name>
<reference evidence="2 3" key="1">
    <citation type="submission" date="2023-12" db="EMBL/GenBank/DDBJ databases">
        <title>Amycolatopsis sp. V23-08.</title>
        <authorList>
            <person name="Somphong A."/>
        </authorList>
    </citation>
    <scope>NUCLEOTIDE SEQUENCE [LARGE SCALE GENOMIC DNA]</scope>
    <source>
        <strain evidence="2 3">V23-08</strain>
    </source>
</reference>
<dbReference type="EMBL" id="JAYFSI010000004">
    <property type="protein sequence ID" value="MEA5361965.1"/>
    <property type="molecule type" value="Genomic_DNA"/>
</dbReference>
<organism evidence="2 3">
    <name type="scientific">Amycolatopsis heterodermiae</name>
    <dbReference type="NCBI Taxonomy" id="3110235"/>
    <lineage>
        <taxon>Bacteria</taxon>
        <taxon>Bacillati</taxon>
        <taxon>Actinomycetota</taxon>
        <taxon>Actinomycetes</taxon>
        <taxon>Pseudonocardiales</taxon>
        <taxon>Pseudonocardiaceae</taxon>
        <taxon>Amycolatopsis</taxon>
    </lineage>
</organism>
<feature type="region of interest" description="Disordered" evidence="1">
    <location>
        <begin position="70"/>
        <end position="98"/>
    </location>
</feature>
<sequence length="136" mass="14373">MASKDVEIVPTGGGWHVVVPGKPRSAGDRVFKTKREAVNYARTSLHRRSITGVVTNSAVGAFRATVKKAGSGRRATTVRGKSAKGTTPAATPSPRAEAFSRVQAEYDRSGAPGNEFRDLIKAAALKNEAALNRLAK</sequence>
<dbReference type="RefSeq" id="WP_323329459.1">
    <property type="nucleotide sequence ID" value="NZ_JAYFSI010000004.1"/>
</dbReference>
<dbReference type="Proteomes" id="UP001304298">
    <property type="component" value="Unassembled WGS sequence"/>
</dbReference>
<proteinExistence type="predicted"/>
<keyword evidence="3" id="KW-1185">Reference proteome</keyword>
<protein>
    <recommendedName>
        <fullName evidence="4">DUF2188 domain-containing protein</fullName>
    </recommendedName>
</protein>
<evidence type="ECO:0000313" key="2">
    <source>
        <dbReference type="EMBL" id="MEA5361965.1"/>
    </source>
</evidence>
<gene>
    <name evidence="2" type="ORF">VA596_20675</name>
</gene>
<evidence type="ECO:0008006" key="4">
    <source>
        <dbReference type="Google" id="ProtNLM"/>
    </source>
</evidence>
<evidence type="ECO:0000313" key="3">
    <source>
        <dbReference type="Proteomes" id="UP001304298"/>
    </source>
</evidence>
<evidence type="ECO:0000256" key="1">
    <source>
        <dbReference type="SAM" id="MobiDB-lite"/>
    </source>
</evidence>
<accession>A0ABU5R6V4</accession>
<comment type="caution">
    <text evidence="2">The sequence shown here is derived from an EMBL/GenBank/DDBJ whole genome shotgun (WGS) entry which is preliminary data.</text>
</comment>